<dbReference type="InterPro" id="IPR001853">
    <property type="entry name" value="DSBA-like_thioredoxin_dom"/>
</dbReference>
<dbReference type="Gene3D" id="3.40.30.10">
    <property type="entry name" value="Glutaredoxin"/>
    <property type="match status" value="1"/>
</dbReference>
<protein>
    <submittedName>
        <fullName evidence="2">Disulfide bond formation protein DsbA</fullName>
    </submittedName>
</protein>
<evidence type="ECO:0000259" key="1">
    <source>
        <dbReference type="Pfam" id="PF01323"/>
    </source>
</evidence>
<dbReference type="EMBL" id="LZRT01000101">
    <property type="protein sequence ID" value="OUM85518.1"/>
    <property type="molecule type" value="Genomic_DNA"/>
</dbReference>
<dbReference type="InterPro" id="IPR036249">
    <property type="entry name" value="Thioredoxin-like_sf"/>
</dbReference>
<dbReference type="CDD" id="cd03024">
    <property type="entry name" value="DsbA_FrnE"/>
    <property type="match status" value="1"/>
</dbReference>
<dbReference type="PANTHER" id="PTHR13887">
    <property type="entry name" value="GLUTATHIONE S-TRANSFERASE KAPPA"/>
    <property type="match status" value="1"/>
</dbReference>
<sequence>MIQVEIWSDFVCPFCYIGKRRFERALDQFEHKDEVKVVFRSFELDPHAPQIQDQNVHERLAEKYGMSLEQAKAMNERVGRLAEEVGLHYDFDNMKPTNTFDAHRLSHFAKREGKMGEMTERLMKAYFTEGLHIGKHEQLADLASEVGMEREKVLDMLRKNDFSEEVRRDEFIARQIGITGVPFFLFNQTYAVSGAQSSDVFLDVLQKVWEEEQDQAK</sequence>
<comment type="caution">
    <text evidence="2">The sequence shown here is derived from an EMBL/GenBank/DDBJ whole genome shotgun (WGS) entry which is preliminary data.</text>
</comment>
<dbReference type="PANTHER" id="PTHR13887:SF41">
    <property type="entry name" value="THIOREDOXIN SUPERFAMILY PROTEIN"/>
    <property type="match status" value="1"/>
</dbReference>
<dbReference type="Proteomes" id="UP000196475">
    <property type="component" value="Unassembled WGS sequence"/>
</dbReference>
<accession>A0A1Y3PKA6</accession>
<evidence type="ECO:0000313" key="3">
    <source>
        <dbReference type="Proteomes" id="UP000196475"/>
    </source>
</evidence>
<dbReference type="SUPFAM" id="SSF52833">
    <property type="entry name" value="Thioredoxin-like"/>
    <property type="match status" value="1"/>
</dbReference>
<organism evidence="2 3">
    <name type="scientific">Bacillus thermozeamaize</name>
    <dbReference type="NCBI Taxonomy" id="230954"/>
    <lineage>
        <taxon>Bacteria</taxon>
        <taxon>Bacillati</taxon>
        <taxon>Bacillota</taxon>
        <taxon>Bacilli</taxon>
        <taxon>Bacillales</taxon>
        <taxon>Bacillaceae</taxon>
        <taxon>Bacillus</taxon>
    </lineage>
</organism>
<proteinExistence type="predicted"/>
<dbReference type="AlphaFoldDB" id="A0A1Y3PKA6"/>
<gene>
    <name evidence="2" type="ORF">BAA01_10655</name>
</gene>
<feature type="domain" description="DSBA-like thioredoxin" evidence="1">
    <location>
        <begin position="3"/>
        <end position="206"/>
    </location>
</feature>
<reference evidence="3" key="1">
    <citation type="submission" date="2016-06" db="EMBL/GenBank/DDBJ databases">
        <authorList>
            <person name="Nascimento L."/>
            <person name="Pereira R.V."/>
            <person name="Martins L.F."/>
            <person name="Quaggio R.B."/>
            <person name="Silva A.M."/>
            <person name="Setubal J.C."/>
        </authorList>
    </citation>
    <scope>NUCLEOTIDE SEQUENCE [LARGE SCALE GENOMIC DNA]</scope>
</reference>
<dbReference type="Pfam" id="PF01323">
    <property type="entry name" value="DSBA"/>
    <property type="match status" value="1"/>
</dbReference>
<evidence type="ECO:0000313" key="2">
    <source>
        <dbReference type="EMBL" id="OUM85518.1"/>
    </source>
</evidence>
<dbReference type="GO" id="GO:0016491">
    <property type="term" value="F:oxidoreductase activity"/>
    <property type="evidence" value="ECO:0007669"/>
    <property type="project" value="InterPro"/>
</dbReference>
<name>A0A1Y3PKA6_9BACI</name>